<dbReference type="Proteomes" id="UP000033220">
    <property type="component" value="Chromosome DSM 122"/>
</dbReference>
<dbReference type="Gene3D" id="3.30.450.20">
    <property type="entry name" value="PAS domain"/>
    <property type="match status" value="2"/>
</dbReference>
<feature type="domain" description="HAMP" evidence="9">
    <location>
        <begin position="351"/>
        <end position="404"/>
    </location>
</feature>
<dbReference type="GO" id="GO:0006935">
    <property type="term" value="P:chemotaxis"/>
    <property type="evidence" value="ECO:0007669"/>
    <property type="project" value="InterPro"/>
</dbReference>
<reference evidence="10 11" key="1">
    <citation type="submission" date="2012-02" db="EMBL/GenBank/DDBJ databases">
        <title>Shotgun genome sequence of Phaeospirillum photometricum DSM 122.</title>
        <authorList>
            <person name="Duquesne K."/>
            <person name="Sturgis J."/>
        </authorList>
    </citation>
    <scope>NUCLEOTIDE SEQUENCE [LARGE SCALE GENOMIC DNA]</scope>
    <source>
        <strain evidence="11">DSM122</strain>
    </source>
</reference>
<dbReference type="Gene3D" id="1.10.8.500">
    <property type="entry name" value="HAMP domain in histidine kinase"/>
    <property type="match status" value="1"/>
</dbReference>
<feature type="domain" description="Methyl-accepting transducer" evidence="7">
    <location>
        <begin position="438"/>
        <end position="674"/>
    </location>
</feature>
<dbReference type="PROSITE" id="PS50192">
    <property type="entry name" value="T_SNARE"/>
    <property type="match status" value="1"/>
</dbReference>
<keyword evidence="11" id="KW-1185">Reference proteome</keyword>
<dbReference type="PROSITE" id="PS50885">
    <property type="entry name" value="HAMP"/>
    <property type="match status" value="1"/>
</dbReference>
<dbReference type="InterPro" id="IPR004090">
    <property type="entry name" value="Chemotax_Me-accpt_rcpt"/>
</dbReference>
<evidence type="ECO:0000259" key="8">
    <source>
        <dbReference type="PROSITE" id="PS50192"/>
    </source>
</evidence>
<keyword evidence="3 5" id="KW-0807">Transducer</keyword>
<evidence type="ECO:0000259" key="9">
    <source>
        <dbReference type="PROSITE" id="PS50885"/>
    </source>
</evidence>
<dbReference type="CDD" id="cd06225">
    <property type="entry name" value="HAMP"/>
    <property type="match status" value="1"/>
</dbReference>
<dbReference type="SMART" id="SM00283">
    <property type="entry name" value="MA"/>
    <property type="match status" value="1"/>
</dbReference>
<keyword evidence="2" id="KW-0997">Cell inner membrane</keyword>
<evidence type="ECO:0000256" key="2">
    <source>
        <dbReference type="ARBA" id="ARBA00022519"/>
    </source>
</evidence>
<dbReference type="KEGG" id="rpm:RSPPHO_02307"/>
<dbReference type="HOGENOM" id="CLU_000445_107_12_5"/>
<comment type="subcellular location">
    <subcellularLocation>
        <location evidence="1">Cell inner membrane</location>
        <topology evidence="1">Multi-pass membrane protein</topology>
    </subcellularLocation>
</comment>
<dbReference type="STRING" id="1150469.RSPPHO_02307"/>
<sequence length="701" mass="73137">MKVSSMSPGTMMSRALVVKIVTPLALVLAVGFAVSTWFAVSRGGETIRDLSRQGAASVAQEASAQAAGVLGQAFAVPRAIAALAQAQRATHSTDRAGFVGALTALLHDNPTLVATWIAFEPNAFDGQDAAYVNTKGHDGTGRFVPYVFRDKTGIDLTPLLDYETPGPGDYYLLARTSQRGQLLEPYYYEVAGKQELITSLAVPVIQDGRTIGVAGVDMMLDGLTAVIDQSRPFTDSRVSLISEGGLWVATTDTGKLGTKVADSDPGAAQALAGGTRERVTTQALSPTTGAKLHRVFVPVSLPEAANTWSVMVDLPLARMEEPVAHLTHGLIASAVAITLAMMGGITLLVWRQAVKPVQALTRVVESLSAGHTDTAVPLTERADELGMMARAIAFFKEKLAEVTRLRAEQEQAKAKAVDDRRREMIDLAASFETAIRAVVEGVSQAATDLQNSATVLSSTAQDASRQSTAVAAATHQASANVATVASAGEELSASIADISRRVSESRSVAQKAVEEARDTGTTVEGLAQAADHIGGIVQLITDIASQTNLLALNATIEAARAGEAGKGFAVVAGEVKHLATQTARATEDISAQIAAMQQVTGGATDAMARIQKTIGRVNEISAAIGASVEQQAAATQEISHNAQQTAQGVDEVSQGVAGVSSLAQEVGQTADHVLNASSALTAQADALRREVDAFIHRIRQA</sequence>
<evidence type="ECO:0000256" key="1">
    <source>
        <dbReference type="ARBA" id="ARBA00004429"/>
    </source>
</evidence>
<dbReference type="Pfam" id="PF00672">
    <property type="entry name" value="HAMP"/>
    <property type="match status" value="1"/>
</dbReference>
<dbReference type="Gene3D" id="1.10.287.950">
    <property type="entry name" value="Methyl-accepting chemotaxis protein"/>
    <property type="match status" value="1"/>
</dbReference>
<protein>
    <submittedName>
        <fullName evidence="10">Methyl-accepting chemotaxis protein, putative</fullName>
    </submittedName>
</protein>
<dbReference type="InterPro" id="IPR004089">
    <property type="entry name" value="MCPsignal_dom"/>
</dbReference>
<keyword evidence="6" id="KW-1133">Transmembrane helix</keyword>
<dbReference type="CDD" id="cd12913">
    <property type="entry name" value="PDC1_MCP_like"/>
    <property type="match status" value="1"/>
</dbReference>
<dbReference type="AlphaFoldDB" id="H6SLR8"/>
<feature type="domain" description="T-SNARE coiled-coil homology" evidence="8">
    <location>
        <begin position="597"/>
        <end position="659"/>
    </location>
</feature>
<accession>H6SLR8</accession>
<evidence type="ECO:0000256" key="6">
    <source>
        <dbReference type="SAM" id="Phobius"/>
    </source>
</evidence>
<evidence type="ECO:0000256" key="5">
    <source>
        <dbReference type="PROSITE-ProRule" id="PRU00284"/>
    </source>
</evidence>
<dbReference type="EMBL" id="HE663493">
    <property type="protein sequence ID" value="CCG08933.1"/>
    <property type="molecule type" value="Genomic_DNA"/>
</dbReference>
<dbReference type="SMART" id="SM00304">
    <property type="entry name" value="HAMP"/>
    <property type="match status" value="1"/>
</dbReference>
<gene>
    <name evidence="10" type="ORF">RSPPHO_02307</name>
</gene>
<evidence type="ECO:0000259" key="7">
    <source>
        <dbReference type="PROSITE" id="PS50111"/>
    </source>
</evidence>
<name>H6SLR8_PARPM</name>
<evidence type="ECO:0000256" key="3">
    <source>
        <dbReference type="ARBA" id="ARBA00023224"/>
    </source>
</evidence>
<dbReference type="PANTHER" id="PTHR32089:SF112">
    <property type="entry name" value="LYSOZYME-LIKE PROTEIN-RELATED"/>
    <property type="match status" value="1"/>
</dbReference>
<dbReference type="Pfam" id="PF00015">
    <property type="entry name" value="MCPsignal"/>
    <property type="match status" value="1"/>
</dbReference>
<keyword evidence="6" id="KW-0472">Membrane</keyword>
<dbReference type="GO" id="GO:0007165">
    <property type="term" value="P:signal transduction"/>
    <property type="evidence" value="ECO:0007669"/>
    <property type="project" value="UniProtKB-KW"/>
</dbReference>
<evidence type="ECO:0000313" key="10">
    <source>
        <dbReference type="EMBL" id="CCG08933.1"/>
    </source>
</evidence>
<dbReference type="PATRIC" id="fig|1150469.3.peg.2597"/>
<dbReference type="InterPro" id="IPR000727">
    <property type="entry name" value="T_SNARE_dom"/>
</dbReference>
<dbReference type="GO" id="GO:0005886">
    <property type="term" value="C:plasma membrane"/>
    <property type="evidence" value="ECO:0007669"/>
    <property type="project" value="UniProtKB-SubCell"/>
</dbReference>
<proteinExistence type="inferred from homology"/>
<keyword evidence="6" id="KW-0812">Transmembrane</keyword>
<evidence type="ECO:0000313" key="11">
    <source>
        <dbReference type="Proteomes" id="UP000033220"/>
    </source>
</evidence>
<dbReference type="PRINTS" id="PR00260">
    <property type="entry name" value="CHEMTRNSDUCR"/>
</dbReference>
<dbReference type="InterPro" id="IPR003660">
    <property type="entry name" value="HAMP_dom"/>
</dbReference>
<keyword evidence="2" id="KW-1003">Cell membrane</keyword>
<dbReference type="eggNOG" id="COG0840">
    <property type="taxonomic scope" value="Bacteria"/>
</dbReference>
<dbReference type="GO" id="GO:0004888">
    <property type="term" value="F:transmembrane signaling receptor activity"/>
    <property type="evidence" value="ECO:0007669"/>
    <property type="project" value="InterPro"/>
</dbReference>
<dbReference type="PANTHER" id="PTHR32089">
    <property type="entry name" value="METHYL-ACCEPTING CHEMOTAXIS PROTEIN MCPB"/>
    <property type="match status" value="1"/>
</dbReference>
<dbReference type="Pfam" id="PF22673">
    <property type="entry name" value="MCP-like_PDC_1"/>
    <property type="match status" value="1"/>
</dbReference>
<organism evidence="10 11">
    <name type="scientific">Pararhodospirillum photometricum DSM 122</name>
    <dbReference type="NCBI Taxonomy" id="1150469"/>
    <lineage>
        <taxon>Bacteria</taxon>
        <taxon>Pseudomonadati</taxon>
        <taxon>Pseudomonadota</taxon>
        <taxon>Alphaproteobacteria</taxon>
        <taxon>Rhodospirillales</taxon>
        <taxon>Rhodospirillaceae</taxon>
        <taxon>Pararhodospirillum</taxon>
    </lineage>
</organism>
<comment type="similarity">
    <text evidence="4">Belongs to the methyl-accepting chemotaxis (MCP) protein family.</text>
</comment>
<dbReference type="PROSITE" id="PS50111">
    <property type="entry name" value="CHEMOTAXIS_TRANSDUC_2"/>
    <property type="match status" value="1"/>
</dbReference>
<evidence type="ECO:0000256" key="4">
    <source>
        <dbReference type="ARBA" id="ARBA00029447"/>
    </source>
</evidence>
<dbReference type="SUPFAM" id="SSF58104">
    <property type="entry name" value="Methyl-accepting chemotaxis protein (MCP) signaling domain"/>
    <property type="match status" value="1"/>
</dbReference>
<feature type="transmembrane region" description="Helical" evidence="6">
    <location>
        <begin position="329"/>
        <end position="350"/>
    </location>
</feature>